<proteinExistence type="predicted"/>
<dbReference type="EMBL" id="JBBNAE010000011">
    <property type="protein sequence ID" value="KAK9085611.1"/>
    <property type="molecule type" value="Genomic_DNA"/>
</dbReference>
<sequence length="301" mass="34147">MTTLDSDKGEASLNSPLHVKYCNGKRWRTPASCFTMESLHTKSSSGEPFKFKIFGETGLIYEQWYCKGVSNQQSYLGCRHQEVRGTECVAGFIAALDYTRLSMEKDWLTLFGHREMCTYHVGIVKYCNGKRWRTPASCFTMESVHAKNSSGEPFNNGTVKGYNFGLLSWSHDFGVKGIFDKEVINGRTLVVDIKKCKELSVLSGLQLHWIIDHNSSRVWRCREDVSPMEKDWLTLFGHQEMRTYHVGIVRCKCDVDLKQNNSAHEVVSQIAKLLVKSTGGMVLIRKGGCKQVLSQTKHEKG</sequence>
<comment type="caution">
    <text evidence="1">The sequence shown here is derived from an EMBL/GenBank/DDBJ whole genome shotgun (WGS) entry which is preliminary data.</text>
</comment>
<reference evidence="1 2" key="1">
    <citation type="submission" date="2024-01" db="EMBL/GenBank/DDBJ databases">
        <title>Genome assemblies of Stephania.</title>
        <authorList>
            <person name="Yang L."/>
        </authorList>
    </citation>
    <scope>NUCLEOTIDE SEQUENCE [LARGE SCALE GENOMIC DNA]</scope>
    <source>
        <strain evidence="1">QJT</strain>
        <tissue evidence="1">Leaf</tissue>
    </source>
</reference>
<gene>
    <name evidence="1" type="ORF">Sjap_026022</name>
</gene>
<keyword evidence="2" id="KW-1185">Reference proteome</keyword>
<evidence type="ECO:0000313" key="2">
    <source>
        <dbReference type="Proteomes" id="UP001417504"/>
    </source>
</evidence>
<organism evidence="1 2">
    <name type="scientific">Stephania japonica</name>
    <dbReference type="NCBI Taxonomy" id="461633"/>
    <lineage>
        <taxon>Eukaryota</taxon>
        <taxon>Viridiplantae</taxon>
        <taxon>Streptophyta</taxon>
        <taxon>Embryophyta</taxon>
        <taxon>Tracheophyta</taxon>
        <taxon>Spermatophyta</taxon>
        <taxon>Magnoliopsida</taxon>
        <taxon>Ranunculales</taxon>
        <taxon>Menispermaceae</taxon>
        <taxon>Menispermoideae</taxon>
        <taxon>Cissampelideae</taxon>
        <taxon>Stephania</taxon>
    </lineage>
</organism>
<dbReference type="Proteomes" id="UP001417504">
    <property type="component" value="Unassembled WGS sequence"/>
</dbReference>
<protein>
    <submittedName>
        <fullName evidence="1">Uncharacterized protein</fullName>
    </submittedName>
</protein>
<name>A0AAP0E2V1_9MAGN</name>
<evidence type="ECO:0000313" key="1">
    <source>
        <dbReference type="EMBL" id="KAK9085611.1"/>
    </source>
</evidence>
<accession>A0AAP0E2V1</accession>
<dbReference type="AlphaFoldDB" id="A0AAP0E2V1"/>